<reference evidence="3" key="1">
    <citation type="submission" date="2016-11" db="UniProtKB">
        <authorList>
            <consortium name="WormBaseParasite"/>
        </authorList>
    </citation>
    <scope>IDENTIFICATION</scope>
    <source>
        <strain evidence="3">pt0022</strain>
    </source>
</reference>
<feature type="compositionally biased region" description="Polar residues" evidence="2">
    <location>
        <begin position="1146"/>
        <end position="1157"/>
    </location>
</feature>
<name>A0A1I8EUD6_WUCBA</name>
<dbReference type="STRING" id="6293.A0A1I8EUD6"/>
<feature type="coiled-coil region" evidence="1">
    <location>
        <begin position="217"/>
        <end position="251"/>
    </location>
</feature>
<dbReference type="PANTHER" id="PTHR45615">
    <property type="entry name" value="MYOSIN HEAVY CHAIN, NON-MUSCLE"/>
    <property type="match status" value="1"/>
</dbReference>
<feature type="coiled-coil region" evidence="1">
    <location>
        <begin position="135"/>
        <end position="162"/>
    </location>
</feature>
<dbReference type="WBParaSite" id="maker-PairedContig_5086-snap-gene-3.20-mRNA-1">
    <property type="protein sequence ID" value="maker-PairedContig_5086-snap-gene-3.20-mRNA-1"/>
    <property type="gene ID" value="maker-PairedContig_5086-snap-gene-3.20"/>
</dbReference>
<evidence type="ECO:0000256" key="2">
    <source>
        <dbReference type="SAM" id="MobiDB-lite"/>
    </source>
</evidence>
<organism evidence="3">
    <name type="scientific">Wuchereria bancrofti</name>
    <dbReference type="NCBI Taxonomy" id="6293"/>
    <lineage>
        <taxon>Eukaryota</taxon>
        <taxon>Metazoa</taxon>
        <taxon>Ecdysozoa</taxon>
        <taxon>Nematoda</taxon>
        <taxon>Chromadorea</taxon>
        <taxon>Rhabditida</taxon>
        <taxon>Spirurina</taxon>
        <taxon>Spiruromorpha</taxon>
        <taxon>Filarioidea</taxon>
        <taxon>Onchocercidae</taxon>
        <taxon>Wuchereria</taxon>
    </lineage>
</organism>
<protein>
    <submittedName>
        <fullName evidence="3">Uncharacterized protein</fullName>
    </submittedName>
</protein>
<feature type="coiled-coil region" evidence="1">
    <location>
        <begin position="1238"/>
        <end position="1265"/>
    </location>
</feature>
<evidence type="ECO:0000256" key="1">
    <source>
        <dbReference type="SAM" id="Coils"/>
    </source>
</evidence>
<evidence type="ECO:0000313" key="3">
    <source>
        <dbReference type="WBParaSite" id="maker-PairedContig_5086-snap-gene-3.20-mRNA-1"/>
    </source>
</evidence>
<sequence length="1333" mass="152444">HRRLNSTVFGLSSAHSLSNLTIYSLTRTHQRLAMTSGNIATDNDMELNFEITDQDGRDATQDSLTEEAKFLLTTHKPTRADIFQKERTPSDYRSNTLTPSTVKRTRSVLSDATPVSAAFSEDTLSSPQRHTYLNIAETKEENKQLREEISDLKSQLLLLKRKLLPMLDSQGKDFSEEHMLVLRGLDNEKIRQAELKQICQLRNKKLDEGKSQSVSERNDWEKERERLLMNMNELTSELKKARQQLFEKHGERDDCNESQGDSSLSTISLISERGMEIERLRSIVLQQNVDEKKLRMKMEQNIIQLQDQLKLAQDNLAKQNINYAKEKTRCETLKTEMTKLQQVVTEARQEVEYQKQISEEQLAKAHAINEFALNKRDRTIRILLKKLKSVDAQASSTSKVEASNLSSPRHDVLNLNPYAQAILDQINEFTVENDAIRKKVIEWGAVNIDLTEIESSETASTEDESSEWNTKHCERENEKLAAFLAQNKTIPDISNEELREKLALFDAVNDSGRRCSKEKLDDTPRSMGASEMLNVTSTADLLSKSLTLTEDLGEIKKKLSVLQSSCTRLFEKLRGTANFLQTLLDELGSGDQGRELLAQIEALRIDLDHSLATAIDISRDVEGISKPNVIMHRFNKVKKISQKPSLYKYRMCVHFLAAEEGIGDLSAHLQQSLLNCSFGVSSVPSNENQDASALSRAQRACRRLNAALANEKMKVNDSTKLNEKLQAHVTDLEESKEKLIDELNELKKNMARKKSEMISSVKDVEIQLQHKNQQYDELCRKVEELQQTVKAKEVFVVEKEFEMKQLKDQMNKKCHELEVQVKEITHNLKVKDESIEKLLIDVESYNDQLLSRNNELAHYRSEIIGLENKMCELIGTLRGNLGIVQKQVDKPVVEAENMEIAALAQLSQIAADFEELTKVSHYIADLKNEMANLQRDLDLCERSRNAISLKCRGLSDQNAYLEAERNGDKQKLFTLQQQVQIEKESVKMMERDLQRLKSENSYVKENVNNERLTNMLVNVETKYEELISKPNRSSLSERQHSERYTVAVSTMTLMSSHDFVELTDKAKTLASFTKRMYTLAARWNGETVVTTMISYKPADLDHLYHTYARILNCLSDGFSELRNKIVSGKVKLQSIISEEQQNSQQTKSGNSRSSNDELGTNCFIPVDGSQKELVSVDLRTLFNDADQIVQKLSAISNRLHNAEILEVLSNVRLLQFQIDYLRGHSRHFEKTKENFVPMEALQLENERLQTALTDARILLQRAHERLNKLASFKIFAFLQSIQKITSSGQLQPNSKDMCEQILCEMNEISKVMKATTREVHRVGNHSRVIRSYK</sequence>
<feature type="coiled-coil region" evidence="1">
    <location>
        <begin position="694"/>
        <end position="827"/>
    </location>
</feature>
<feature type="coiled-coil region" evidence="1">
    <location>
        <begin position="288"/>
        <end position="350"/>
    </location>
</feature>
<feature type="region of interest" description="Disordered" evidence="2">
    <location>
        <begin position="1138"/>
        <end position="1157"/>
    </location>
</feature>
<dbReference type="PANTHER" id="PTHR45615:SF80">
    <property type="entry name" value="GRIP DOMAIN-CONTAINING PROTEIN"/>
    <property type="match status" value="1"/>
</dbReference>
<proteinExistence type="predicted"/>
<accession>A0A1I8EUD6</accession>
<feature type="coiled-coil region" evidence="1">
    <location>
        <begin position="979"/>
        <end position="1029"/>
    </location>
</feature>
<feature type="coiled-coil region" evidence="1">
    <location>
        <begin position="916"/>
        <end position="943"/>
    </location>
</feature>
<keyword evidence="1" id="KW-0175">Coiled coil</keyword>